<evidence type="ECO:0000256" key="10">
    <source>
        <dbReference type="ARBA" id="ARBA00022801"/>
    </source>
</evidence>
<dbReference type="GO" id="GO:0003723">
    <property type="term" value="F:RNA binding"/>
    <property type="evidence" value="ECO:0007669"/>
    <property type="project" value="InterPro"/>
</dbReference>
<dbReference type="Gene3D" id="1.20.960.20">
    <property type="match status" value="1"/>
</dbReference>
<evidence type="ECO:0000259" key="22">
    <source>
        <dbReference type="PROSITE" id="PS51874"/>
    </source>
</evidence>
<keyword evidence="5" id="KW-0645">Protease</keyword>
<dbReference type="InterPro" id="IPR009003">
    <property type="entry name" value="Peptidase_S1_PA"/>
</dbReference>
<evidence type="ECO:0000256" key="4">
    <source>
        <dbReference type="ARBA" id="ARBA00022561"/>
    </source>
</evidence>
<feature type="domain" description="Peptidase C3" evidence="22">
    <location>
        <begin position="2629"/>
        <end position="2843"/>
    </location>
</feature>
<dbReference type="Pfam" id="PF12381">
    <property type="entry name" value="Peptidase_C3G"/>
    <property type="match status" value="1"/>
</dbReference>
<evidence type="ECO:0000256" key="8">
    <source>
        <dbReference type="ARBA" id="ARBA00022695"/>
    </source>
</evidence>
<dbReference type="CDD" id="cd00205">
    <property type="entry name" value="rhv_like"/>
    <property type="match status" value="2"/>
</dbReference>
<name>A0AA48PAS1_9SECO</name>
<dbReference type="InterPro" id="IPR024387">
    <property type="entry name" value="Pept_C3G_Picornavir"/>
</dbReference>
<dbReference type="GO" id="GO:0039694">
    <property type="term" value="P:viral RNA genome replication"/>
    <property type="evidence" value="ECO:0007669"/>
    <property type="project" value="InterPro"/>
</dbReference>
<evidence type="ECO:0000256" key="14">
    <source>
        <dbReference type="ARBA" id="ARBA00022844"/>
    </source>
</evidence>
<dbReference type="GO" id="GO:0019028">
    <property type="term" value="C:viral capsid"/>
    <property type="evidence" value="ECO:0007669"/>
    <property type="project" value="UniProtKB-KW"/>
</dbReference>
<organism evidence="23">
    <name type="scientific">Ajuga reptans waikavirus</name>
    <dbReference type="NCBI Taxonomy" id="3027334"/>
    <lineage>
        <taxon>Viruses</taxon>
        <taxon>Riboviria</taxon>
        <taxon>Orthornavirae</taxon>
        <taxon>Pisuviricota</taxon>
        <taxon>Pisoniviricetes</taxon>
        <taxon>Picornavirales</taxon>
        <taxon>Secoviridae</taxon>
        <taxon>Waikavirus</taxon>
        <taxon>Ritunrivirus</taxon>
        <taxon>Waikavirus ajugae</taxon>
    </lineage>
</organism>
<dbReference type="SUPFAM" id="SSF88633">
    <property type="entry name" value="Positive stranded ssRNA viruses"/>
    <property type="match status" value="2"/>
</dbReference>
<evidence type="ECO:0000256" key="3">
    <source>
        <dbReference type="ARBA" id="ARBA00022484"/>
    </source>
</evidence>
<dbReference type="InterPro" id="IPR014759">
    <property type="entry name" value="Helicase_SF3_ssRNA_vir"/>
</dbReference>
<dbReference type="InterPro" id="IPR001676">
    <property type="entry name" value="Picornavirus_capsid"/>
</dbReference>
<evidence type="ECO:0000256" key="5">
    <source>
        <dbReference type="ARBA" id="ARBA00022670"/>
    </source>
</evidence>
<dbReference type="InterPro" id="IPR024379">
    <property type="entry name" value="Waikavirus_capsid-1"/>
</dbReference>
<dbReference type="SUPFAM" id="SSF50494">
    <property type="entry name" value="Trypsin-like serine proteases"/>
    <property type="match status" value="1"/>
</dbReference>
<dbReference type="GO" id="GO:0005524">
    <property type="term" value="F:ATP binding"/>
    <property type="evidence" value="ECO:0007669"/>
    <property type="project" value="UniProtKB-KW"/>
</dbReference>
<dbReference type="InterPro" id="IPR029053">
    <property type="entry name" value="Viral_coat"/>
</dbReference>
<evidence type="ECO:0000256" key="15">
    <source>
        <dbReference type="ARBA" id="ARBA00022953"/>
    </source>
</evidence>
<feature type="domain" description="SF3 helicase" evidence="21">
    <location>
        <begin position="1779"/>
        <end position="1947"/>
    </location>
</feature>
<dbReference type="InterPro" id="IPR007094">
    <property type="entry name" value="RNA-dir_pol_PSvirus"/>
</dbReference>
<keyword evidence="16 19" id="KW-1133">Transmembrane helix</keyword>
<dbReference type="GO" id="GO:0003968">
    <property type="term" value="F:RNA-directed RNA polymerase activity"/>
    <property type="evidence" value="ECO:0007669"/>
    <property type="project" value="UniProtKB-KW"/>
</dbReference>
<feature type="domain" description="RdRp catalytic" evidence="20">
    <location>
        <begin position="3141"/>
        <end position="3272"/>
    </location>
</feature>
<dbReference type="InterPro" id="IPR043504">
    <property type="entry name" value="Peptidase_S1_PA_chymotrypsin"/>
</dbReference>
<dbReference type="GO" id="GO:0006508">
    <property type="term" value="P:proteolysis"/>
    <property type="evidence" value="ECO:0007669"/>
    <property type="project" value="UniProtKB-KW"/>
</dbReference>
<keyword evidence="13" id="KW-0067">ATP-binding</keyword>
<feature type="compositionally biased region" description="Polar residues" evidence="18">
    <location>
        <begin position="2512"/>
        <end position="2525"/>
    </location>
</feature>
<feature type="transmembrane region" description="Helical" evidence="19">
    <location>
        <begin position="1525"/>
        <end position="1542"/>
    </location>
</feature>
<keyword evidence="9" id="KW-0547">Nucleotide-binding</keyword>
<dbReference type="InterPro" id="IPR043502">
    <property type="entry name" value="DNA/RNA_pol_sf"/>
</dbReference>
<accession>A0AA48PAS1</accession>
<dbReference type="CDD" id="cd23169">
    <property type="entry name" value="ps-ssRNAv-Picornavirales"/>
    <property type="match status" value="1"/>
</dbReference>
<keyword evidence="15" id="KW-0693">Viral RNA replication</keyword>
<dbReference type="Pfam" id="PF00910">
    <property type="entry name" value="RNA_helicase"/>
    <property type="match status" value="1"/>
</dbReference>
<keyword evidence="4" id="KW-0167">Capsid protein</keyword>
<dbReference type="Pfam" id="PF12264">
    <property type="entry name" value="Waikav_capsid_1"/>
    <property type="match status" value="1"/>
</dbReference>
<feature type="compositionally biased region" description="Acidic residues" evidence="18">
    <location>
        <begin position="1385"/>
        <end position="1397"/>
    </location>
</feature>
<feature type="transmembrane region" description="Helical" evidence="19">
    <location>
        <begin position="1620"/>
        <end position="1640"/>
    </location>
</feature>
<evidence type="ECO:0000256" key="6">
    <source>
        <dbReference type="ARBA" id="ARBA00022679"/>
    </source>
</evidence>
<evidence type="ECO:0000259" key="21">
    <source>
        <dbReference type="PROSITE" id="PS51218"/>
    </source>
</evidence>
<evidence type="ECO:0000256" key="2">
    <source>
        <dbReference type="ARBA" id="ARBA00020107"/>
    </source>
</evidence>
<keyword evidence="6" id="KW-0808">Transferase</keyword>
<dbReference type="InterPro" id="IPR044067">
    <property type="entry name" value="PCV_3C_PRO"/>
</dbReference>
<keyword evidence="19" id="KW-0472">Membrane</keyword>
<dbReference type="GO" id="GO:0005198">
    <property type="term" value="F:structural molecule activity"/>
    <property type="evidence" value="ECO:0007669"/>
    <property type="project" value="InterPro"/>
</dbReference>
<dbReference type="PROSITE" id="PS50507">
    <property type="entry name" value="RDRP_SSRNA_POS"/>
    <property type="match status" value="1"/>
</dbReference>
<keyword evidence="10" id="KW-0378">Hydrolase</keyword>
<evidence type="ECO:0000256" key="16">
    <source>
        <dbReference type="ARBA" id="ARBA00022989"/>
    </source>
</evidence>
<dbReference type="PROSITE" id="PS51874">
    <property type="entry name" value="PCV_3C_PRO"/>
    <property type="match status" value="1"/>
</dbReference>
<dbReference type="Pfam" id="PF00073">
    <property type="entry name" value="Rhv"/>
    <property type="match status" value="1"/>
</dbReference>
<keyword evidence="11" id="KW-0347">Helicase</keyword>
<evidence type="ECO:0000256" key="9">
    <source>
        <dbReference type="ARBA" id="ARBA00022741"/>
    </source>
</evidence>
<dbReference type="SUPFAM" id="SSF56672">
    <property type="entry name" value="DNA/RNA polymerases"/>
    <property type="match status" value="1"/>
</dbReference>
<feature type="region of interest" description="Disordered" evidence="18">
    <location>
        <begin position="2500"/>
        <end position="2525"/>
    </location>
</feature>
<dbReference type="GO" id="GO:0006351">
    <property type="term" value="P:DNA-templated transcription"/>
    <property type="evidence" value="ECO:0007669"/>
    <property type="project" value="InterPro"/>
</dbReference>
<dbReference type="PROSITE" id="PS51218">
    <property type="entry name" value="SF3_HELICASE_2"/>
    <property type="match status" value="1"/>
</dbReference>
<dbReference type="InterPro" id="IPR000605">
    <property type="entry name" value="Helicase_SF3_ssDNA/RNA_vir"/>
</dbReference>
<dbReference type="InterPro" id="IPR033703">
    <property type="entry name" value="Rhv-like"/>
</dbReference>
<feature type="compositionally biased region" description="Polar residues" evidence="18">
    <location>
        <begin position="2459"/>
        <end position="2469"/>
    </location>
</feature>
<comment type="subcellular location">
    <subcellularLocation>
        <location evidence="1">Virion</location>
    </subcellularLocation>
</comment>
<keyword evidence="12" id="KW-0788">Thiol protease</keyword>
<dbReference type="InterPro" id="IPR001205">
    <property type="entry name" value="RNA-dir_pol_C"/>
</dbReference>
<evidence type="ECO:0000256" key="7">
    <source>
        <dbReference type="ARBA" id="ARBA00022692"/>
    </source>
</evidence>
<evidence type="ECO:0000256" key="1">
    <source>
        <dbReference type="ARBA" id="ARBA00004328"/>
    </source>
</evidence>
<dbReference type="Gene3D" id="2.60.120.20">
    <property type="match status" value="3"/>
</dbReference>
<protein>
    <recommendedName>
        <fullName evidence="2">Genome polyprotein</fullName>
    </recommendedName>
</protein>
<keyword evidence="7 19" id="KW-0812">Transmembrane</keyword>
<keyword evidence="14" id="KW-0946">Virion</keyword>
<proteinExistence type="predicted"/>
<dbReference type="EMBL" id="BK062981">
    <property type="protein sequence ID" value="DBA13293.1"/>
    <property type="molecule type" value="Genomic_RNA"/>
</dbReference>
<keyword evidence="3" id="KW-0696">RNA-directed RNA polymerase</keyword>
<evidence type="ECO:0000259" key="20">
    <source>
        <dbReference type="PROSITE" id="PS50507"/>
    </source>
</evidence>
<keyword evidence="8" id="KW-0548">Nucleotidyltransferase</keyword>
<dbReference type="InterPro" id="IPR043128">
    <property type="entry name" value="Rev_trsase/Diguanyl_cyclase"/>
</dbReference>
<feature type="region of interest" description="Disordered" evidence="18">
    <location>
        <begin position="2452"/>
        <end position="2476"/>
    </location>
</feature>
<feature type="compositionally biased region" description="Basic residues" evidence="18">
    <location>
        <begin position="2500"/>
        <end position="2510"/>
    </location>
</feature>
<evidence type="ECO:0000313" key="23">
    <source>
        <dbReference type="EMBL" id="DBA13293.1"/>
    </source>
</evidence>
<evidence type="ECO:0000256" key="19">
    <source>
        <dbReference type="SAM" id="Phobius"/>
    </source>
</evidence>
<evidence type="ECO:0000256" key="13">
    <source>
        <dbReference type="ARBA" id="ARBA00022840"/>
    </source>
</evidence>
<dbReference type="Gene3D" id="3.30.70.270">
    <property type="match status" value="1"/>
</dbReference>
<dbReference type="Gene3D" id="2.40.10.10">
    <property type="entry name" value="Trypsin-like serine proteases"/>
    <property type="match status" value="1"/>
</dbReference>
<dbReference type="GO" id="GO:0003724">
    <property type="term" value="F:RNA helicase activity"/>
    <property type="evidence" value="ECO:0007669"/>
    <property type="project" value="InterPro"/>
</dbReference>
<feature type="region of interest" description="Disordered" evidence="18">
    <location>
        <begin position="1358"/>
        <end position="1397"/>
    </location>
</feature>
<evidence type="ECO:0000256" key="17">
    <source>
        <dbReference type="SAM" id="Coils"/>
    </source>
</evidence>
<evidence type="ECO:0000256" key="18">
    <source>
        <dbReference type="SAM" id="MobiDB-lite"/>
    </source>
</evidence>
<dbReference type="Pfam" id="PF00680">
    <property type="entry name" value="RdRP_1"/>
    <property type="match status" value="1"/>
</dbReference>
<dbReference type="GO" id="GO:0004197">
    <property type="term" value="F:cysteine-type endopeptidase activity"/>
    <property type="evidence" value="ECO:0007669"/>
    <property type="project" value="InterPro"/>
</dbReference>
<feature type="coiled-coil region" evidence="17">
    <location>
        <begin position="552"/>
        <end position="618"/>
    </location>
</feature>
<reference evidence="23" key="1">
    <citation type="journal article" date="2023" name="Virology">
        <title>Broadening the host range and genetic diversity of waikaviruses.</title>
        <authorList>
            <person name="Sidharthan V.K."/>
            <person name="Rajeswari V."/>
            <person name="Baranwal V.K."/>
        </authorList>
    </citation>
    <scope>NUCLEOTIDE SEQUENCE</scope>
    <source>
        <strain evidence="23">Ajuga</strain>
    </source>
</reference>
<evidence type="ECO:0000256" key="12">
    <source>
        <dbReference type="ARBA" id="ARBA00022807"/>
    </source>
</evidence>
<sequence>MQSNNNQSFDSKHPVFLRSLLKLKTSVGISVNFLDTCPHSFALSSRTICSCNFCNFLYRLFNFSIKSKCISSRPGLLSISGRSFPDLFNSSCFLFEINRDRRLEAYRNAASSSDNRLSCQHDCPLPGMSGIDTETSCSFDYRSFCDNAQHLFECFSTCEQARRRFFSIPREGFCWHATCATCGASCSFTSPREGVILSTFMSLLTVSYNGRKYYTSLFCSDNKVHVSREMAELILMVQGGHITWDNMEIANKDPLIINVKSDVCLLDDKEIGIDFGVTNLKRFAKDCDVLSDEACRHNFFLTSSDLMQLRLSPEMMRVLLMLMPSHAYMQGIDHFCETFLARDDFCGIASVGGLIGVNLRCNGVFMDLHSRFYEGSYRQGAHANVLPFVTPVTNCESQSSSDELSDGCSEEHPQAYTSSDLSLLVRDFVANDDSLLEIPLQSNMQGRGLGDLAKRVGGLLKGVTKCVTKLHAVWDWPLDTLLSSVNGVGEWLEQNDKHVSKDVWACTMCPQIQKDVESVLSDQNKMLELLRATLKKLAGSVDAVSTMNKTNMECIESEISELKDKMAKLKDNPKGAAPSLEAIAKVVAQNVKKVQGNVDEINARLDNLSAEIDRIGKDKKRPKRPVKVEAEDNELTAAVGEQMGIPRNKPQSIVKYGKRNPGAMPFEFAANSSKSSVVDADTLSEYISPDGNEKQFSTGDSLGIVGCEEVQLDHVTPTISHSGTDEVHDALRSDIYLGLTKWSVSSGEGSVLKSFELPGAIWANNPRMKSFASFFQYYTCTGLRFKVTTTSVGMQGGTLMVCWDALSCATKQKINSVIQLSNLASAYIHASQSEVLEFEVSSPSIQHMMCLSGSEHSESVLGTFYICVANVLNAAAETSQTVQINVWVSFVNPVFSFYTLQHELVDAHNSSRIDSLRGIESFKAIVATGKWATTSAANLMELTVHPTACHISNGLVTQTSLSVVSHLFNRWNGSLKYSFVFGASMFVRGKVIVSAIPIAFRDKKMSVEQIASFPSIVCDLSTDNREFSFEVPYHSIGINSLVARDSLYDISSYNSELVVSRLHMVVLDPLVMNANASNSISFFVTVQPGATFSLFDFSGVKAEFVDRLLKQSFHDTLSCGKILGSGFDSWTQRDSVLHKFVLDNDKKNALCVMVSPCYRQDPPCTTSLSWLAQIFVEWSGSLVYTFRAHSHKRNNASLLRFWYDSNGSTKSGAEFVFVTDVDPPSGAKVLHWCPNDSPVFEFVVPFCARTRKLKLHKARYIPSDSDWLNFYNGMFVIDLQGQVDIEIEMSIRAGFDFEMYEQTVAPRCGKVSEAFTRLSYNKELRSITSFPRNDARLSGPVNKAVTTSVVFKPVDAVNESPDSLSGAPKANQSRAKLNKKRDPVDDPQEGDVAKDEDGESIIFQDGEWHYLDAEAQMNCVGCFKVLDNASQLTDELRTRKTVSKLADCVDATHSFIGEDGTKNEAFESLKFLLPLLKKADKLTHNFEAHFSELSSMRDRITSTVRGLLSETIPGLIQSCVENERYFWATIVTLFGGISLLWFCKSKKKFLKKLGVLCMVVWSPFLIHKAWDLGKWIVSHFSSFFQSKPIEETCRSHSSVGAFEGVAETFGHLADWFSGNWVTAIQSLLTLLGVVTSLVLWGTIPDGKKLTTFASKFKEVGDKGRTFSNIFSGFSSIIKMCSEWSGKLVSWVLGQGENMLPKSDSALQILVNFDIATWVKETRELALQENKFVGFGTPEYITKVRHLYDKSCKIQSALLTGCKVDVQLSMIVKECKDKCTELLNNTYSFKGMKQPRIDPIHICLIGAPGVGKSAISHLVIDNLLDYRGEPEVDRIFTRCCADQYWSNYQQEPVVLYDDLGAISSKLKMSDYAEIMGMKTNDPFSVPMAIAEDKGKHCTSRYIVSCTNVLELDDSGDVVTKPAYYRRRNVLVQVEKDDTIPKDESDPTKGLSFTVLGYELSGNNDERVIFGLKTTWDEPFLRDIDTRQWVFDKVDFRCFMKFLCQFTDAYMSSQEKLLKGIKTFRVNPFEEFIVEKQAGETSLETGETLQGIIAIFDNQGFSGRDIYNRLVAAGITAPYEWCSQNKISFSHLLTTCCGCHEERACNIDFFLQRVFQECCGVGPFCHEAFVVKRVHHNPLDTLVKVKNRELLGTLDPLALFVTIATYYRWSSPNTMCPYFLERRVKRDTVHSFPGIDVTYADRINPHPETFELKGESFILWPSSTKMFPETINKDGYVHVKVGHNSFLLSPQIASQLPVGRKEDNWKRIFYTGFEIECEGWNLFHPDDHIVIKGLMDNISELGTPDNPSVSFLESCNLILEFFGEGPQSALIVLHIIHSFWKKDRMRQAECERIAKRNAFTSHKKLLDYEKKVAGNLSGKAKIALAVGGGVLAIGTIIGTFFGIKSLFDMVSHTSERMETEDASAEGSCANASSAFQTTRVIAGRKAPRVVVTTLEPHGSSPGASSQFQTKHSISRRRKPMSLVPESFGVTYDERDLEPDLKKNRRKAQRKHFTTAVQEARSGTSSISSPNLKNIVRWQDEVKSTGIKGAFNKDTSKAIVSIARSIVSHAESGLCGELTTIDDCFVHEEEIQSVLSDTLKPNQQDISRMLDNGLSVRVVKQANVGSFGVIKDLNMLQLLRTHVSKMSCTIISKVGDNYAKNNVLRLCSTFVLMPAHYVEIISKASDIFFVCPDKVVRIAFEPDRMTLVSEYQDLIVWDLGNNVPPSTNFLPHIAKDDDWENYRKCSGALSMTEYSTETTMIISSLLESIEMVNSDVEVPTGTYEMFGTTHTVVKGLRYRVHCMPGFCGAAVLRADSRNVRKIIGIHVAGAKSKSVGYAEILSVELLEEAIKRLGGLNISKEYLSREKVDYCEKQSVTIQGKGNLGLLGVVAPKCVPRLPAKTTIAKSDIHSLIGPVRSEPAILSAWDTRLGDKRGSWFPVLEGVKKYGTPTKPFPLSEIVMVEKHLSQFFRSFSNSLRKREVNDIEIGVNGIDGTNFWAAMPMDTSAGYPYVLRRPSGAVGKGWLFEQLEDYPSGRKRFLPKDPDFVESLQVAHDQIKRGIIPHILTMECPKDERRKLSKIYDRPATRTFTVLPPEINLLFRMYFGDFSAMIMETRADHFSQVGINPETLEWSELMSKFLSVGKQGFAGDYAKFDGVGAPNIYHSIVNVINSWYDDGEENARARHCLINSIIHRNGIAGEFLFSYSQGMPSGFSMTVIFNSFVNYYYLALAWHHIVGSSKLSPQKDLASFDYYTKVVVYGDDNIVAVDDDFLHIFNLQTVASYLSGYGVTYTDDAKNPIHLSKPFVDIHTVTFLKRSFVKVEKSGMLWKAPLDKTSIEERCNWIRECEIPAEALYQNIESALFEASVHGEEYFSDLKQRVDQALESVVLNPTTDTFESCQSRWWGTITNFCYTQPDISKIIKLAGKNNVNLGSKFKDCYSGRSVELLEAIKKAKYAPAAWFNP</sequence>
<evidence type="ECO:0000256" key="11">
    <source>
        <dbReference type="ARBA" id="ARBA00022806"/>
    </source>
</evidence>
<keyword evidence="17" id="KW-0175">Coiled coil</keyword>